<evidence type="ECO:0000313" key="2">
    <source>
        <dbReference type="Proteomes" id="UP001059663"/>
    </source>
</evidence>
<dbReference type="EMBL" id="CP087977">
    <property type="protein sequence ID" value="UUZ46021.1"/>
    <property type="molecule type" value="Genomic_DNA"/>
</dbReference>
<keyword evidence="1" id="KW-0808">Transferase</keyword>
<organism evidence="1 2">
    <name type="scientific">Janibacter limosus</name>
    <dbReference type="NCBI Taxonomy" id="53458"/>
    <lineage>
        <taxon>Bacteria</taxon>
        <taxon>Bacillati</taxon>
        <taxon>Actinomycetota</taxon>
        <taxon>Actinomycetes</taxon>
        <taxon>Micrococcales</taxon>
        <taxon>Intrasporangiaceae</taxon>
        <taxon>Janibacter</taxon>
    </lineage>
</organism>
<protein>
    <submittedName>
        <fullName evidence="1">Aminotransferase class V-fold PLP-dependent enzyme</fullName>
    </submittedName>
</protein>
<sequence length="400" mass="41567">MPRQCDSSSEASPAPPSAQPGGGGSSGLLDASPGPVLPRALDTLVGAHETAWADPSARHAAGRRSRALLDRAREFPAQGLGVRPDEVTFHASGDRAARSAMALLSRGRRRRPGPVVASAVEHSALLRWLRAGEVPPSLVAVSPTGAVDLAAWRDAIGAQTPFAALQSANREVGTRQPPAAARAATREHGVPLLVDARAGLGRDAVPTDFDVLVGDATSWGGPRLGVLVVRTGTRVSPHHPPSPHEGGYALDPVDVPTALAAAEAWQQTAAQQQDEGSDARALVDRIRAAAVAIDEVDVVGDPQDRLPHVCTFSVLYVDGETIVDELARRGPAVASGSACTADTLEPSHVLAAMGALTQGNVRVTLPLRAVAPDRADAVERLCGQLDEVVRECRARLLAGH</sequence>
<gene>
    <name evidence="1" type="ORF">LP422_09255</name>
</gene>
<dbReference type="Proteomes" id="UP001059663">
    <property type="component" value="Chromosome"/>
</dbReference>
<name>A0AC61U7J4_9MICO</name>
<proteinExistence type="predicted"/>
<keyword evidence="1" id="KW-0032">Aminotransferase</keyword>
<evidence type="ECO:0000313" key="1">
    <source>
        <dbReference type="EMBL" id="UUZ46021.1"/>
    </source>
</evidence>
<accession>A0AC61U7J4</accession>
<reference evidence="1" key="1">
    <citation type="submission" date="2021-11" db="EMBL/GenBank/DDBJ databases">
        <title>Study of the species diversity of bacterial strains isolated from a unique natural object - Shulgan-Tash cave (Bashkiria).</title>
        <authorList>
            <person name="Sazanova A.L."/>
            <person name="Chirak E.R."/>
            <person name="Safronova V.I."/>
        </authorList>
    </citation>
    <scope>NUCLEOTIDE SEQUENCE</scope>
    <source>
        <strain evidence="1">P1</strain>
    </source>
</reference>